<keyword evidence="3" id="KW-0221">Differentiation</keyword>
<comment type="caution">
    <text evidence="10">The sequence shown here is derived from an EMBL/GenBank/DDBJ whole genome shotgun (WGS) entry which is preliminary data.</text>
</comment>
<dbReference type="GO" id="GO:0030154">
    <property type="term" value="P:cell differentiation"/>
    <property type="evidence" value="ECO:0007669"/>
    <property type="project" value="UniProtKB-KW"/>
</dbReference>
<evidence type="ECO:0000256" key="1">
    <source>
        <dbReference type="ARBA" id="ARBA00004123"/>
    </source>
</evidence>
<dbReference type="SMART" id="SM00353">
    <property type="entry name" value="HLH"/>
    <property type="match status" value="1"/>
</dbReference>
<dbReference type="GO" id="GO:0000981">
    <property type="term" value="F:DNA-binding transcription factor activity, RNA polymerase II-specific"/>
    <property type="evidence" value="ECO:0007669"/>
    <property type="project" value="TreeGrafter"/>
</dbReference>
<keyword evidence="6" id="KW-0238">DNA-binding</keyword>
<keyword evidence="4" id="KW-0744">Spermatogenesis</keyword>
<dbReference type="InterPro" id="IPR036638">
    <property type="entry name" value="HLH_DNA-bd_sf"/>
</dbReference>
<keyword evidence="8" id="KW-0539">Nucleus</keyword>
<dbReference type="GO" id="GO:0000978">
    <property type="term" value="F:RNA polymerase II cis-regulatory region sequence-specific DNA binding"/>
    <property type="evidence" value="ECO:0007669"/>
    <property type="project" value="TreeGrafter"/>
</dbReference>
<keyword evidence="11" id="KW-1185">Reference proteome</keyword>
<dbReference type="GO" id="GO:0005634">
    <property type="term" value="C:nucleus"/>
    <property type="evidence" value="ECO:0007669"/>
    <property type="project" value="UniProtKB-SubCell"/>
</dbReference>
<keyword evidence="7" id="KW-0804">Transcription</keyword>
<reference evidence="10 11" key="1">
    <citation type="submission" date="2019-07" db="EMBL/GenBank/DDBJ databases">
        <title>Draft genome assembly of a fouling barnacle, Amphibalanus amphitrite (Darwin, 1854): The first reference genome for Thecostraca.</title>
        <authorList>
            <person name="Kim W."/>
        </authorList>
    </citation>
    <scope>NUCLEOTIDE SEQUENCE [LARGE SCALE GENOMIC DNA]</scope>
    <source>
        <strain evidence="10">SNU_AA5</strain>
        <tissue evidence="10">Soma without cirri and trophi</tissue>
    </source>
</reference>
<dbReference type="CDD" id="cd19683">
    <property type="entry name" value="bHLH_SOHLH_like"/>
    <property type="match status" value="1"/>
</dbReference>
<dbReference type="Proteomes" id="UP000440578">
    <property type="component" value="Unassembled WGS sequence"/>
</dbReference>
<dbReference type="AlphaFoldDB" id="A0A6A4X5E5"/>
<dbReference type="Gene3D" id="4.10.280.10">
    <property type="entry name" value="Helix-loop-helix DNA-binding domain"/>
    <property type="match status" value="1"/>
</dbReference>
<accession>A0A6A4X5E5</accession>
<dbReference type="SUPFAM" id="SSF47459">
    <property type="entry name" value="HLH, helix-loop-helix DNA-binding domain"/>
    <property type="match status" value="1"/>
</dbReference>
<organism evidence="10 11">
    <name type="scientific">Amphibalanus amphitrite</name>
    <name type="common">Striped barnacle</name>
    <name type="synonym">Balanus amphitrite</name>
    <dbReference type="NCBI Taxonomy" id="1232801"/>
    <lineage>
        <taxon>Eukaryota</taxon>
        <taxon>Metazoa</taxon>
        <taxon>Ecdysozoa</taxon>
        <taxon>Arthropoda</taxon>
        <taxon>Crustacea</taxon>
        <taxon>Multicrustacea</taxon>
        <taxon>Cirripedia</taxon>
        <taxon>Thoracica</taxon>
        <taxon>Thoracicalcarea</taxon>
        <taxon>Balanomorpha</taxon>
        <taxon>Balanoidea</taxon>
        <taxon>Balanidae</taxon>
        <taxon>Amphibalaninae</taxon>
        <taxon>Amphibalanus</taxon>
    </lineage>
</organism>
<dbReference type="PANTHER" id="PTHR15402:SF2">
    <property type="entry name" value="TRANSCRIPTION FACTOR LIKE 5"/>
    <property type="match status" value="1"/>
</dbReference>
<sequence length="192" mass="21291">MQGSYSQGFAASIYRPALSHQDSQPSGLNVPRYSTRSGGAAFHQYDNWTSPFNQDGGTMTLNSSGEENKMGSPEEYARLQDGAGPSSAGEYFNGESPGFRPVTHQLGSIIGPLDGIGCMPVCPGRETHNEKERKRRYRIKNACSLLKDLVPGLSDKTDKATVLEYTVQYLIHLKKHVGRQFDKDFMEKYSPY</sequence>
<dbReference type="GO" id="GO:0007283">
    <property type="term" value="P:spermatogenesis"/>
    <property type="evidence" value="ECO:0007669"/>
    <property type="project" value="UniProtKB-KW"/>
</dbReference>
<gene>
    <name evidence="10" type="ORF">FJT64_019288</name>
</gene>
<evidence type="ECO:0000259" key="9">
    <source>
        <dbReference type="PROSITE" id="PS50888"/>
    </source>
</evidence>
<evidence type="ECO:0000313" key="11">
    <source>
        <dbReference type="Proteomes" id="UP000440578"/>
    </source>
</evidence>
<comment type="subcellular location">
    <subcellularLocation>
        <location evidence="1">Nucleus</location>
    </subcellularLocation>
</comment>
<dbReference type="InterPro" id="IPR039583">
    <property type="entry name" value="TCFL5/SOLH1/2"/>
</dbReference>
<evidence type="ECO:0000256" key="5">
    <source>
        <dbReference type="ARBA" id="ARBA00023015"/>
    </source>
</evidence>
<evidence type="ECO:0000256" key="2">
    <source>
        <dbReference type="ARBA" id="ARBA00022473"/>
    </source>
</evidence>
<evidence type="ECO:0000313" key="10">
    <source>
        <dbReference type="EMBL" id="KAF0309611.1"/>
    </source>
</evidence>
<dbReference type="OrthoDB" id="6514552at2759"/>
<keyword evidence="5" id="KW-0805">Transcription regulation</keyword>
<evidence type="ECO:0000256" key="4">
    <source>
        <dbReference type="ARBA" id="ARBA00022871"/>
    </source>
</evidence>
<dbReference type="InterPro" id="IPR011598">
    <property type="entry name" value="bHLH_dom"/>
</dbReference>
<evidence type="ECO:0000256" key="8">
    <source>
        <dbReference type="ARBA" id="ARBA00023242"/>
    </source>
</evidence>
<dbReference type="PANTHER" id="PTHR15402">
    <property type="entry name" value="TRANSCRIPTION FACTOR-LIKE 5 PROTEIN"/>
    <property type="match status" value="1"/>
</dbReference>
<keyword evidence="2" id="KW-0217">Developmental protein</keyword>
<evidence type="ECO:0000256" key="3">
    <source>
        <dbReference type="ARBA" id="ARBA00022782"/>
    </source>
</evidence>
<name>A0A6A4X5E5_AMPAM</name>
<dbReference type="PROSITE" id="PS50888">
    <property type="entry name" value="BHLH"/>
    <property type="match status" value="1"/>
</dbReference>
<proteinExistence type="predicted"/>
<dbReference type="Pfam" id="PF00010">
    <property type="entry name" value="HLH"/>
    <property type="match status" value="1"/>
</dbReference>
<feature type="domain" description="BHLH" evidence="9">
    <location>
        <begin position="123"/>
        <end position="173"/>
    </location>
</feature>
<protein>
    <recommendedName>
        <fullName evidence="9">BHLH domain-containing protein</fullName>
    </recommendedName>
</protein>
<dbReference type="GO" id="GO:0046983">
    <property type="term" value="F:protein dimerization activity"/>
    <property type="evidence" value="ECO:0007669"/>
    <property type="project" value="InterPro"/>
</dbReference>
<dbReference type="EMBL" id="VIIS01000386">
    <property type="protein sequence ID" value="KAF0309611.1"/>
    <property type="molecule type" value="Genomic_DNA"/>
</dbReference>
<evidence type="ECO:0000256" key="7">
    <source>
        <dbReference type="ARBA" id="ARBA00023163"/>
    </source>
</evidence>
<evidence type="ECO:0000256" key="6">
    <source>
        <dbReference type="ARBA" id="ARBA00023125"/>
    </source>
</evidence>